<dbReference type="InterPro" id="IPR036322">
    <property type="entry name" value="WD40_repeat_dom_sf"/>
</dbReference>
<keyword evidence="2 5" id="KW-0853">WD repeat</keyword>
<feature type="repeat" description="WD" evidence="5">
    <location>
        <begin position="279"/>
        <end position="311"/>
    </location>
</feature>
<keyword evidence="4" id="KW-0539">Nucleus</keyword>
<dbReference type="Gene3D" id="2.130.10.10">
    <property type="entry name" value="YVTN repeat-like/Quinoprotein amine dehydrogenase"/>
    <property type="match status" value="2"/>
</dbReference>
<keyword evidence="8" id="KW-1185">Reference proteome</keyword>
<evidence type="ECO:0000313" key="8">
    <source>
        <dbReference type="Proteomes" id="UP001165120"/>
    </source>
</evidence>
<dbReference type="PROSITE" id="PS50294">
    <property type="entry name" value="WD_REPEATS_REGION"/>
    <property type="match status" value="2"/>
</dbReference>
<dbReference type="InterPro" id="IPR001680">
    <property type="entry name" value="WD40_rpt"/>
</dbReference>
<reference evidence="7" key="1">
    <citation type="submission" date="2023-04" db="EMBL/GenBank/DDBJ databases">
        <title>Candida boidinii NBRC 10035.</title>
        <authorList>
            <person name="Ichikawa N."/>
            <person name="Sato H."/>
            <person name="Tonouchi N."/>
        </authorList>
    </citation>
    <scope>NUCLEOTIDE SEQUENCE</scope>
    <source>
        <strain evidence="7">NBRC 10035</strain>
    </source>
</reference>
<organism evidence="7 8">
    <name type="scientific">Candida boidinii</name>
    <name type="common">Yeast</name>
    <dbReference type="NCBI Taxonomy" id="5477"/>
    <lineage>
        <taxon>Eukaryota</taxon>
        <taxon>Fungi</taxon>
        <taxon>Dikarya</taxon>
        <taxon>Ascomycota</taxon>
        <taxon>Saccharomycotina</taxon>
        <taxon>Pichiomycetes</taxon>
        <taxon>Pichiales</taxon>
        <taxon>Pichiaceae</taxon>
        <taxon>Ogataea</taxon>
        <taxon>Ogataea/Candida clade</taxon>
    </lineage>
</organism>
<keyword evidence="3" id="KW-0677">Repeat</keyword>
<evidence type="ECO:0000256" key="3">
    <source>
        <dbReference type="ARBA" id="ARBA00022737"/>
    </source>
</evidence>
<dbReference type="AlphaFoldDB" id="A0A9W6WJN8"/>
<dbReference type="PRINTS" id="PR00320">
    <property type="entry name" value="GPROTEINBRPT"/>
</dbReference>
<dbReference type="PANTHER" id="PTHR22846">
    <property type="entry name" value="WD40 REPEAT PROTEIN"/>
    <property type="match status" value="1"/>
</dbReference>
<dbReference type="SUPFAM" id="SSF50978">
    <property type="entry name" value="WD40 repeat-like"/>
    <property type="match status" value="1"/>
</dbReference>
<evidence type="ECO:0000256" key="4">
    <source>
        <dbReference type="ARBA" id="ARBA00023242"/>
    </source>
</evidence>
<dbReference type="InterPro" id="IPR045183">
    <property type="entry name" value="Ebi-like"/>
</dbReference>
<dbReference type="InterPro" id="IPR019775">
    <property type="entry name" value="WD40_repeat_CS"/>
</dbReference>
<evidence type="ECO:0000256" key="2">
    <source>
        <dbReference type="ARBA" id="ARBA00022574"/>
    </source>
</evidence>
<gene>
    <name evidence="7" type="ORF">Cboi02_000558200</name>
</gene>
<dbReference type="GO" id="GO:0003714">
    <property type="term" value="F:transcription corepressor activity"/>
    <property type="evidence" value="ECO:0007669"/>
    <property type="project" value="InterPro"/>
</dbReference>
<dbReference type="PROSITE" id="PS00678">
    <property type="entry name" value="WD_REPEATS_1"/>
    <property type="match status" value="2"/>
</dbReference>
<feature type="compositionally biased region" description="Low complexity" evidence="6">
    <location>
        <begin position="130"/>
        <end position="142"/>
    </location>
</feature>
<dbReference type="GO" id="GO:0006357">
    <property type="term" value="P:regulation of transcription by RNA polymerase II"/>
    <property type="evidence" value="ECO:0007669"/>
    <property type="project" value="TreeGrafter"/>
</dbReference>
<dbReference type="InterPro" id="IPR015943">
    <property type="entry name" value="WD40/YVTN_repeat-like_dom_sf"/>
</dbReference>
<dbReference type="GO" id="GO:0034967">
    <property type="term" value="C:Set3 complex"/>
    <property type="evidence" value="ECO:0007669"/>
    <property type="project" value="TreeGrafter"/>
</dbReference>
<name>A0A9W6WJN8_CANBO</name>
<accession>A0A9W6WJN8</accession>
<protein>
    <submittedName>
        <fullName evidence="7">Unnamed protein product</fullName>
    </submittedName>
</protein>
<dbReference type="EMBL" id="BSXN01002781">
    <property type="protein sequence ID" value="GME77606.1"/>
    <property type="molecule type" value="Genomic_DNA"/>
</dbReference>
<dbReference type="PROSITE" id="PS50082">
    <property type="entry name" value="WD_REPEATS_2"/>
    <property type="match status" value="4"/>
</dbReference>
<feature type="region of interest" description="Disordered" evidence="6">
    <location>
        <begin position="89"/>
        <end position="177"/>
    </location>
</feature>
<dbReference type="InterPro" id="IPR020472">
    <property type="entry name" value="WD40_PAC1"/>
</dbReference>
<comment type="caution">
    <text evidence="7">The sequence shown here is derived from an EMBL/GenBank/DDBJ whole genome shotgun (WGS) entry which is preliminary data.</text>
</comment>
<evidence type="ECO:0000256" key="6">
    <source>
        <dbReference type="SAM" id="MobiDB-lite"/>
    </source>
</evidence>
<dbReference type="Proteomes" id="UP001165120">
    <property type="component" value="Unassembled WGS sequence"/>
</dbReference>
<evidence type="ECO:0000256" key="5">
    <source>
        <dbReference type="PROSITE-ProRule" id="PRU00221"/>
    </source>
</evidence>
<evidence type="ECO:0000313" key="7">
    <source>
        <dbReference type="EMBL" id="GME77606.1"/>
    </source>
</evidence>
<dbReference type="PANTHER" id="PTHR22846:SF2">
    <property type="entry name" value="F-BOX-LIKE_WD REPEAT-CONTAINING PROTEIN EBI"/>
    <property type="match status" value="1"/>
</dbReference>
<dbReference type="Pfam" id="PF00400">
    <property type="entry name" value="WD40"/>
    <property type="match status" value="3"/>
</dbReference>
<feature type="repeat" description="WD" evidence="5">
    <location>
        <begin position="367"/>
        <end position="408"/>
    </location>
</feature>
<sequence>MALHNSPVLCVKWNKKSSFILSLDIKNKTIIWDANTGKSIQHIDGFNMTSSPLHSSTDSVNGTNTNNNFISDIFSNDDLLMSKNFMGENPQQLQLPLPPPPPAPPAPPATLDQQPHAPSSAGDSDMMALSNSSNDHSSSSSNMVIDKSQNEHSLFGISPSSSSPLTSNNNVKQDTTSQDQIIFKKQISTSQEDLQNNNDQILKSTDSQKMSDIDDLKQKQDHINSSQQATEQQKSNDSIDIINLGIDACWLDDHKFIIPGRSGSLLAFNLGESLPIGCLKGHEGVITKILYNEELKLLVSSSTDNTIRIWQGDNPNSCQILIGHSQSIVYIKWLKLTNDYPVLLSCSIDGTIRLWDVSSGDLISLTIANSGSPIFEASVSPDLKKLVTGDSNNVIKVWDIDSKMVLNKFFKIYKKDKISNNNCSKLLNLRLNLINLFELPEIENSSNNNKITCISWSNDSLKFSVSFSNSKSHIIKLDE</sequence>
<feature type="repeat" description="WD" evidence="5">
    <location>
        <begin position="1"/>
        <end position="42"/>
    </location>
</feature>
<feature type="compositionally biased region" description="Pro residues" evidence="6">
    <location>
        <begin position="96"/>
        <end position="108"/>
    </location>
</feature>
<evidence type="ECO:0000256" key="1">
    <source>
        <dbReference type="ARBA" id="ARBA00004123"/>
    </source>
</evidence>
<feature type="compositionally biased region" description="Polar residues" evidence="6">
    <location>
        <begin position="165"/>
        <end position="177"/>
    </location>
</feature>
<dbReference type="SMART" id="SM00320">
    <property type="entry name" value="WD40"/>
    <property type="match status" value="5"/>
</dbReference>
<feature type="repeat" description="WD" evidence="5">
    <location>
        <begin position="321"/>
        <end position="365"/>
    </location>
</feature>
<comment type="subcellular location">
    <subcellularLocation>
        <location evidence="1">Nucleus</location>
    </subcellularLocation>
</comment>
<proteinExistence type="predicted"/>